<dbReference type="AlphaFoldDB" id="A0A366HTU8"/>
<keyword evidence="2" id="KW-0489">Methyltransferase</keyword>
<sequence>MEIAAERKTIAKAISVRFATKFDQEWVKWKLTADPLFASLLPRLRAANLPVLDVGCGRGLLGFFLRECGHSAAYTGIDFDAAKIQAAQSVATQYTPPPQYHLLDARQPWPDTKGHVCLLDVLHYLPAAEQAQLLRQCASHLSPEGDLIIRSGIRDTSWRYRFTAGTDKIMAAFGLMKSPPVSYPTLEELGGVFEKAGLEIAEMQKPEKGSWFNNHLMVCRRKRS</sequence>
<evidence type="ECO:0000313" key="2">
    <source>
        <dbReference type="EMBL" id="RBP47702.1"/>
    </source>
</evidence>
<dbReference type="Pfam" id="PF13649">
    <property type="entry name" value="Methyltransf_25"/>
    <property type="match status" value="1"/>
</dbReference>
<dbReference type="Proteomes" id="UP000253426">
    <property type="component" value="Unassembled WGS sequence"/>
</dbReference>
<name>A0A366HTU8_9BACT</name>
<feature type="domain" description="Methyltransferase" evidence="1">
    <location>
        <begin position="51"/>
        <end position="145"/>
    </location>
</feature>
<dbReference type="CDD" id="cd02440">
    <property type="entry name" value="AdoMet_MTases"/>
    <property type="match status" value="1"/>
</dbReference>
<dbReference type="Gene3D" id="3.40.50.150">
    <property type="entry name" value="Vaccinia Virus protein VP39"/>
    <property type="match status" value="1"/>
</dbReference>
<dbReference type="InterPro" id="IPR041698">
    <property type="entry name" value="Methyltransf_25"/>
</dbReference>
<reference evidence="2 3" key="1">
    <citation type="submission" date="2018-06" db="EMBL/GenBank/DDBJ databases">
        <title>Genomic Encyclopedia of Type Strains, Phase IV (KMG-IV): sequencing the most valuable type-strain genomes for metagenomic binning, comparative biology and taxonomic classification.</title>
        <authorList>
            <person name="Goeker M."/>
        </authorList>
    </citation>
    <scope>NUCLEOTIDE SEQUENCE [LARGE SCALE GENOMIC DNA]</scope>
    <source>
        <strain evidence="2 3">DSM 25532</strain>
    </source>
</reference>
<dbReference type="EMBL" id="QNRR01000001">
    <property type="protein sequence ID" value="RBP47702.1"/>
    <property type="molecule type" value="Genomic_DNA"/>
</dbReference>
<keyword evidence="2" id="KW-0808">Transferase</keyword>
<dbReference type="GO" id="GO:0008168">
    <property type="term" value="F:methyltransferase activity"/>
    <property type="evidence" value="ECO:0007669"/>
    <property type="project" value="UniProtKB-KW"/>
</dbReference>
<comment type="caution">
    <text evidence="2">The sequence shown here is derived from an EMBL/GenBank/DDBJ whole genome shotgun (WGS) entry which is preliminary data.</text>
</comment>
<protein>
    <submittedName>
        <fullName evidence="2">Methyltransferase family protein</fullName>
    </submittedName>
</protein>
<evidence type="ECO:0000259" key="1">
    <source>
        <dbReference type="Pfam" id="PF13649"/>
    </source>
</evidence>
<proteinExistence type="predicted"/>
<gene>
    <name evidence="2" type="ORF">DES53_101501</name>
</gene>
<keyword evidence="3" id="KW-1185">Reference proteome</keyword>
<organism evidence="2 3">
    <name type="scientific">Roseimicrobium gellanilyticum</name>
    <dbReference type="NCBI Taxonomy" id="748857"/>
    <lineage>
        <taxon>Bacteria</taxon>
        <taxon>Pseudomonadati</taxon>
        <taxon>Verrucomicrobiota</taxon>
        <taxon>Verrucomicrobiia</taxon>
        <taxon>Verrucomicrobiales</taxon>
        <taxon>Verrucomicrobiaceae</taxon>
        <taxon>Roseimicrobium</taxon>
    </lineage>
</organism>
<evidence type="ECO:0000313" key="3">
    <source>
        <dbReference type="Proteomes" id="UP000253426"/>
    </source>
</evidence>
<dbReference type="RefSeq" id="WP_170156796.1">
    <property type="nucleotide sequence ID" value="NZ_QNRR01000001.1"/>
</dbReference>
<accession>A0A366HTU8</accession>
<dbReference type="InterPro" id="IPR029063">
    <property type="entry name" value="SAM-dependent_MTases_sf"/>
</dbReference>
<dbReference type="SUPFAM" id="SSF53335">
    <property type="entry name" value="S-adenosyl-L-methionine-dependent methyltransferases"/>
    <property type="match status" value="1"/>
</dbReference>
<dbReference type="GO" id="GO:0032259">
    <property type="term" value="P:methylation"/>
    <property type="evidence" value="ECO:0007669"/>
    <property type="project" value="UniProtKB-KW"/>
</dbReference>